<dbReference type="SUPFAM" id="SSF49299">
    <property type="entry name" value="PKD domain"/>
    <property type="match status" value="4"/>
</dbReference>
<dbReference type="InterPro" id="IPR035986">
    <property type="entry name" value="PKD_dom_sf"/>
</dbReference>
<dbReference type="RefSeq" id="WP_252588447.1">
    <property type="nucleotide sequence ID" value="NZ_JAMWYS010000043.1"/>
</dbReference>
<feature type="non-terminal residue" evidence="2">
    <location>
        <position position="1"/>
    </location>
</feature>
<feature type="domain" description="PKD" evidence="1">
    <location>
        <begin position="976"/>
        <end position="1014"/>
    </location>
</feature>
<keyword evidence="3" id="KW-1185">Reference proteome</keyword>
<dbReference type="PROSITE" id="PS50093">
    <property type="entry name" value="PKD"/>
    <property type="match status" value="3"/>
</dbReference>
<dbReference type="SMART" id="SM00089">
    <property type="entry name" value="PKD"/>
    <property type="match status" value="4"/>
</dbReference>
<dbReference type="NCBIfam" id="TIGR04131">
    <property type="entry name" value="Bac_Flav_CTERM"/>
    <property type="match status" value="1"/>
</dbReference>
<name>A0A9X2F3Z8_9SPHI</name>
<dbReference type="CDD" id="cd00146">
    <property type="entry name" value="PKD"/>
    <property type="match status" value="1"/>
</dbReference>
<evidence type="ECO:0000259" key="1">
    <source>
        <dbReference type="PROSITE" id="PS50093"/>
    </source>
</evidence>
<dbReference type="InterPro" id="IPR000601">
    <property type="entry name" value="PKD_dom"/>
</dbReference>
<dbReference type="InterPro" id="IPR026341">
    <property type="entry name" value="T9SS_type_B"/>
</dbReference>
<dbReference type="InterPro" id="IPR044023">
    <property type="entry name" value="Ig_7"/>
</dbReference>
<evidence type="ECO:0000313" key="2">
    <source>
        <dbReference type="EMBL" id="MCO4293794.1"/>
    </source>
</evidence>
<feature type="domain" description="PKD" evidence="1">
    <location>
        <begin position="268"/>
        <end position="335"/>
    </location>
</feature>
<dbReference type="Pfam" id="PF13585">
    <property type="entry name" value="CHU_C"/>
    <property type="match status" value="1"/>
</dbReference>
<comment type="caution">
    <text evidence="2">The sequence shown here is derived from an EMBL/GenBank/DDBJ whole genome shotgun (WGS) entry which is preliminary data.</text>
</comment>
<feature type="domain" description="PKD" evidence="1">
    <location>
        <begin position="634"/>
        <end position="681"/>
    </location>
</feature>
<dbReference type="Pfam" id="PF19081">
    <property type="entry name" value="Ig_7"/>
    <property type="match status" value="1"/>
</dbReference>
<reference evidence="2" key="1">
    <citation type="submission" date="2022-06" db="EMBL/GenBank/DDBJ databases">
        <title>Solitalea sp. MAHUQ-68 isolated from rhizospheric soil.</title>
        <authorList>
            <person name="Huq M.A."/>
        </authorList>
    </citation>
    <scope>NUCLEOTIDE SEQUENCE</scope>
    <source>
        <strain evidence="2">MAHUQ-68</strain>
    </source>
</reference>
<dbReference type="InterPro" id="IPR022409">
    <property type="entry name" value="PKD/Chitinase_dom"/>
</dbReference>
<organism evidence="2 3">
    <name type="scientific">Solitalea agri</name>
    <dbReference type="NCBI Taxonomy" id="2953739"/>
    <lineage>
        <taxon>Bacteria</taxon>
        <taxon>Pseudomonadati</taxon>
        <taxon>Bacteroidota</taxon>
        <taxon>Sphingobacteriia</taxon>
        <taxon>Sphingobacteriales</taxon>
        <taxon>Sphingobacteriaceae</taxon>
        <taxon>Solitalea</taxon>
    </lineage>
</organism>
<sequence length="1378" mass="145870">NGATPVASFTASATTVCQDGTVTLDATGSSTGVSPIKDYIWEFSEGGTVINTISAANQAVVSISFPAITSSHTYDVKLTVRTQDGCESSTAPQSITVHPVAVATLTADKPEVCVDGGVVTLTPTVTNGVAVGTPAYSVSPAVPAGTISGNTFNPLTAGAGTYTITYTAAATDGGCPSNSATVTIVIHPLPTPVVTPAGPAVICPNETLTLTATGATNYEWYEASAPTVSIASGTTFEVTKAGNYYAVGINTFGCDEVSNTVAVTEYPAVVASFGSNSNCVSASGVEFDASTSTGTITNYDWIFGDGTTGTGVTATHQYAAVGSYWVTLKVTSADGCTDTIGHSINFSGNKPLASFTLAPLGSSCYDVDYTLTNTSTMAGGLGSIAKIEWIITDELGNRVFPVGLDANLTATFRFDPSNIDKTYTITLGVTAANNCYSEATAQTVTIKARPDVTLAIPDSIVCLDKPAFALTGGAPAGGTYTGTGVTAGSFNPAVAGVGIHPITYTYAAANGCTASAVFNVSVQALPNPVITMTGNNPACEQRDTIRLTSSTASSYQWLMNGTVIPGATAQTFIPTQIGANTYSVMVTNEYTCAGTSSIPVDLTIYSKPKLDFDLPAECLVDTTVFVNKTTNADGSPVTYFWKFEDDPAKTSDLYSTDVDGRHFYMSNGPKKVTLYGTTDNGCLDSLTKVFNVKGDVPKVNFYLKGRASVCAGDNITLRDTSVMRLGVSYDYKWRFFDGATEINLNQEARNEITVFVPEIYAGKTLTAELTVTPVYGCPASHTSSFVIYQKPTVNFKLPVDTMCTKDAPLTLNTGTPAGGIYTIAGGKGIYNNVFYPDTAGAGIHVITYTYTDPVTQCFTAINDTISVFANPAAVVKMTTPDNVCEGTKVKLVAEGIGTSYEWLRNNVVIPGATKATYDADLGGFYQVRIINAAGCEDKSDSVQITIWPRPVARFDVPSSCMTDAIQFNNTSYITDGSNLGYLWNFGDGVGSISTQMNPSYSFKSPGMKHITLTVFSAHCDSTFAMDVMINGEPKANFVITSPQPYCSNDALIFEDKSTVKIGKVQTWSWKIFDENTGNPVANTNPMNGPTMVFNPPVSTVDATYNVRLIVSTGSTCVDSIQYDFTVKPSPVVALGPLANICMDVPSVKLTGGSPADGVGGAGTFSGIGVKNGNFYPQKAGPGLHTVMYTFQAANFCKDTAQQQIRVYESPVIDCMDFDVFIGKSVKLDMKLLSKESASYTYKWLPAAGLDDPTSLTPTVLSATADMTYTLYVTNAEGCVSTCNVHVNVLPDLKIPDVITPNGDNVNDKWDIPGIEKYPDVEVYVYNRYGDKIYYSKGYADQWDGSRDGRPVPPATYYYVIKPNKDQLKPRAGAITIIY</sequence>
<dbReference type="Pfam" id="PF18911">
    <property type="entry name" value="PKD_4"/>
    <property type="match status" value="4"/>
</dbReference>
<dbReference type="EMBL" id="JAMWYS010000043">
    <property type="protein sequence ID" value="MCO4293794.1"/>
    <property type="molecule type" value="Genomic_DNA"/>
</dbReference>
<dbReference type="InterPro" id="IPR013783">
    <property type="entry name" value="Ig-like_fold"/>
</dbReference>
<accession>A0A9X2F3Z8</accession>
<proteinExistence type="predicted"/>
<evidence type="ECO:0000313" key="3">
    <source>
        <dbReference type="Proteomes" id="UP001155182"/>
    </source>
</evidence>
<gene>
    <name evidence="2" type="ORF">NF867_13055</name>
</gene>
<dbReference type="Gene3D" id="2.60.40.10">
    <property type="entry name" value="Immunoglobulins"/>
    <property type="match status" value="7"/>
</dbReference>
<dbReference type="Proteomes" id="UP001155182">
    <property type="component" value="Unassembled WGS sequence"/>
</dbReference>
<protein>
    <submittedName>
        <fullName evidence="2">PKD domain-containing protein</fullName>
    </submittedName>
</protein>